<evidence type="ECO:0000256" key="1">
    <source>
        <dbReference type="ARBA" id="ARBA00002803"/>
    </source>
</evidence>
<feature type="domain" description="Lumazine-binding" evidence="10">
    <location>
        <begin position="1"/>
        <end position="99"/>
    </location>
</feature>
<comment type="function">
    <text evidence="1">Catalyzes the dismutation of two molecules of 6,7-dimethyl-8-ribityllumazine, resulting in the formation of riboflavin and 5-amino-6-(D-ribitylamino)uracil.</text>
</comment>
<comment type="caution">
    <text evidence="11">The sequence shown here is derived from an EMBL/GenBank/DDBJ whole genome shotgun (WGS) entry which is preliminary data.</text>
</comment>
<proteinExistence type="predicted"/>
<evidence type="ECO:0000256" key="2">
    <source>
        <dbReference type="ARBA" id="ARBA00004887"/>
    </source>
</evidence>
<evidence type="ECO:0000256" key="5">
    <source>
        <dbReference type="ARBA" id="ARBA00022619"/>
    </source>
</evidence>
<dbReference type="CDD" id="cd00402">
    <property type="entry name" value="Riboflavin_synthase_like"/>
    <property type="match status" value="1"/>
</dbReference>
<dbReference type="InterPro" id="IPR017938">
    <property type="entry name" value="Riboflavin_synthase-like_b-brl"/>
</dbReference>
<protein>
    <recommendedName>
        <fullName evidence="4 8">Riboflavin synthase</fullName>
        <ecNumber evidence="3 8">2.5.1.9</ecNumber>
    </recommendedName>
</protein>
<feature type="domain" description="Lumazine-binding" evidence="10">
    <location>
        <begin position="100"/>
        <end position="196"/>
    </location>
</feature>
<evidence type="ECO:0000256" key="9">
    <source>
        <dbReference type="PROSITE-ProRule" id="PRU00524"/>
    </source>
</evidence>
<dbReference type="NCBIfam" id="TIGR00187">
    <property type="entry name" value="ribE"/>
    <property type="match status" value="1"/>
</dbReference>
<dbReference type="SUPFAM" id="SSF63380">
    <property type="entry name" value="Riboflavin synthase domain-like"/>
    <property type="match status" value="2"/>
</dbReference>
<feature type="repeat" description="Lumazine-binding" evidence="9">
    <location>
        <begin position="100"/>
        <end position="196"/>
    </location>
</feature>
<evidence type="ECO:0000256" key="6">
    <source>
        <dbReference type="ARBA" id="ARBA00022679"/>
    </source>
</evidence>
<dbReference type="FunFam" id="2.40.30.20:FF:000004">
    <property type="entry name" value="Riboflavin synthase, alpha subunit"/>
    <property type="match status" value="1"/>
</dbReference>
<dbReference type="EC" id="2.5.1.9" evidence="3 8"/>
<dbReference type="Proteomes" id="UP000271125">
    <property type="component" value="Unassembled WGS sequence"/>
</dbReference>
<reference evidence="11 12" key="1">
    <citation type="submission" date="2018-06" db="EMBL/GenBank/DDBJ databases">
        <title>Extensive metabolic versatility and redundancy in microbially diverse, dynamic hydrothermal sediments.</title>
        <authorList>
            <person name="Dombrowski N."/>
            <person name="Teske A."/>
            <person name="Baker B.J."/>
        </authorList>
    </citation>
    <scope>NUCLEOTIDE SEQUENCE [LARGE SCALE GENOMIC DNA]</scope>
    <source>
        <strain evidence="11">B10_G13</strain>
    </source>
</reference>
<evidence type="ECO:0000313" key="11">
    <source>
        <dbReference type="EMBL" id="RKX72076.1"/>
    </source>
</evidence>
<dbReference type="InterPro" id="IPR001783">
    <property type="entry name" value="Lumazine-bd"/>
</dbReference>
<dbReference type="GO" id="GO:0004746">
    <property type="term" value="F:riboflavin synthase activity"/>
    <property type="evidence" value="ECO:0007669"/>
    <property type="project" value="UniProtKB-UniRule"/>
</dbReference>
<dbReference type="Pfam" id="PF00677">
    <property type="entry name" value="Lum_binding"/>
    <property type="match status" value="2"/>
</dbReference>
<dbReference type="PROSITE" id="PS51177">
    <property type="entry name" value="LUMAZINE_BIND"/>
    <property type="match status" value="2"/>
</dbReference>
<dbReference type="EMBL" id="QNBD01000052">
    <property type="protein sequence ID" value="RKX72076.1"/>
    <property type="molecule type" value="Genomic_DNA"/>
</dbReference>
<keyword evidence="6" id="KW-0808">Transferase</keyword>
<dbReference type="InterPro" id="IPR023366">
    <property type="entry name" value="ATP_synth_asu-like_sf"/>
</dbReference>
<dbReference type="Gene3D" id="2.40.30.20">
    <property type="match status" value="2"/>
</dbReference>
<dbReference type="NCBIfam" id="NF006767">
    <property type="entry name" value="PRK09289.1"/>
    <property type="match status" value="1"/>
</dbReference>
<dbReference type="AlphaFoldDB" id="A0A660SPR6"/>
<dbReference type="PANTHER" id="PTHR21098:SF0">
    <property type="entry name" value="RIBOFLAVIN SYNTHASE"/>
    <property type="match status" value="1"/>
</dbReference>
<dbReference type="PIRSF" id="PIRSF000498">
    <property type="entry name" value="Riboflavin_syn_A"/>
    <property type="match status" value="1"/>
</dbReference>
<evidence type="ECO:0000313" key="12">
    <source>
        <dbReference type="Proteomes" id="UP000271125"/>
    </source>
</evidence>
<name>A0A660SPR6_UNCT6</name>
<evidence type="ECO:0000256" key="4">
    <source>
        <dbReference type="ARBA" id="ARBA00013950"/>
    </source>
</evidence>
<sequence length="201" mass="22354">MFTGLVRRVGVIKSFRHEGKGLYIVIDVDSNFLNKLNPGASIAVDGICLTVTELQNRSFSAFVMNETVKITTLNDIASLKGRHVNLENSMQIDDGLDGHLVYGHIDFVTTVTSIYMEGYSRIVGFKIPSEKRKYFVKKGSVAINGVSLTIKSIDISSFSVSLIPETIERTNLTLLRVGNKVNIETDIIGKYIENFIRGKYV</sequence>
<dbReference type="PANTHER" id="PTHR21098">
    <property type="entry name" value="RIBOFLAVIN SYNTHASE ALPHA CHAIN"/>
    <property type="match status" value="1"/>
</dbReference>
<keyword evidence="5" id="KW-0686">Riboflavin biosynthesis</keyword>
<evidence type="ECO:0000256" key="7">
    <source>
        <dbReference type="ARBA" id="ARBA00022737"/>
    </source>
</evidence>
<dbReference type="InterPro" id="IPR026017">
    <property type="entry name" value="Lumazine-bd_dom"/>
</dbReference>
<accession>A0A660SPR6</accession>
<gene>
    <name evidence="11" type="ORF">DRP43_01635</name>
</gene>
<organism evidence="11 12">
    <name type="scientific">candidate division TA06 bacterium</name>
    <dbReference type="NCBI Taxonomy" id="2250710"/>
    <lineage>
        <taxon>Bacteria</taxon>
        <taxon>Bacteria division TA06</taxon>
    </lineage>
</organism>
<evidence type="ECO:0000256" key="3">
    <source>
        <dbReference type="ARBA" id="ARBA00012827"/>
    </source>
</evidence>
<evidence type="ECO:0000259" key="10">
    <source>
        <dbReference type="PROSITE" id="PS51177"/>
    </source>
</evidence>
<dbReference type="NCBIfam" id="NF009566">
    <property type="entry name" value="PRK13020.1"/>
    <property type="match status" value="1"/>
</dbReference>
<comment type="pathway">
    <text evidence="2">Cofactor biosynthesis; riboflavin biosynthesis; riboflavin from 2-hydroxy-3-oxobutyl phosphate and 5-amino-6-(D-ribitylamino)uracil: step 2/2.</text>
</comment>
<feature type="repeat" description="Lumazine-binding" evidence="9">
    <location>
        <begin position="1"/>
        <end position="99"/>
    </location>
</feature>
<dbReference type="GO" id="GO:0009231">
    <property type="term" value="P:riboflavin biosynthetic process"/>
    <property type="evidence" value="ECO:0007669"/>
    <property type="project" value="UniProtKB-KW"/>
</dbReference>
<keyword evidence="7" id="KW-0677">Repeat</keyword>
<evidence type="ECO:0000256" key="8">
    <source>
        <dbReference type="NCBIfam" id="TIGR00187"/>
    </source>
</evidence>